<keyword evidence="1" id="KW-0540">Nuclease</keyword>
<sequence length="156" mass="17769">MSELSDEVEAVLRGKRAMPGGWASSASATAVMKGNGRRDTQPELQVRRLIHAAGLRYRVDMAPLTSDRRRRADIIFTRRKIAVFIDGCFWHGCPQHFVPPRANADYWQPKIARNRERDLETTARLVAAGWEVLRFWEHEDPVAVAHSIAAHYHSRA</sequence>
<dbReference type="Gene3D" id="3.40.960.10">
    <property type="entry name" value="VSR Endonuclease"/>
    <property type="match status" value="1"/>
</dbReference>
<keyword evidence="5" id="KW-0234">DNA repair</keyword>
<dbReference type="Pfam" id="PF03852">
    <property type="entry name" value="Vsr"/>
    <property type="match status" value="1"/>
</dbReference>
<evidence type="ECO:0000256" key="2">
    <source>
        <dbReference type="ARBA" id="ARBA00022759"/>
    </source>
</evidence>
<gene>
    <name evidence="7" type="ORF">EDD26_0706</name>
</gene>
<proteinExistence type="inferred from homology"/>
<comment type="similarity">
    <text evidence="6">Belongs to the Vsr family.</text>
</comment>
<dbReference type="SUPFAM" id="SSF52980">
    <property type="entry name" value="Restriction endonuclease-like"/>
    <property type="match status" value="1"/>
</dbReference>
<evidence type="ECO:0000256" key="4">
    <source>
        <dbReference type="ARBA" id="ARBA00022801"/>
    </source>
</evidence>
<dbReference type="GO" id="GO:0016787">
    <property type="term" value="F:hydrolase activity"/>
    <property type="evidence" value="ECO:0007669"/>
    <property type="project" value="UniProtKB-KW"/>
</dbReference>
<evidence type="ECO:0000256" key="1">
    <source>
        <dbReference type="ARBA" id="ARBA00022722"/>
    </source>
</evidence>
<keyword evidence="4" id="KW-0378">Hydrolase</keyword>
<accession>A0A3N2AQM8</accession>
<comment type="caution">
    <text evidence="7">The sequence shown here is derived from an EMBL/GenBank/DDBJ whole genome shotgun (WGS) entry which is preliminary data.</text>
</comment>
<dbReference type="AlphaFoldDB" id="A0A3N2AQM8"/>
<dbReference type="CDD" id="cd00221">
    <property type="entry name" value="Vsr"/>
    <property type="match status" value="1"/>
</dbReference>
<evidence type="ECO:0000313" key="7">
    <source>
        <dbReference type="EMBL" id="ROR65340.1"/>
    </source>
</evidence>
<dbReference type="Proteomes" id="UP000275456">
    <property type="component" value="Unassembled WGS sequence"/>
</dbReference>
<organism evidence="7 8">
    <name type="scientific">Agrococcus jenensis</name>
    <dbReference type="NCBI Taxonomy" id="46353"/>
    <lineage>
        <taxon>Bacteria</taxon>
        <taxon>Bacillati</taxon>
        <taxon>Actinomycetota</taxon>
        <taxon>Actinomycetes</taxon>
        <taxon>Micrococcales</taxon>
        <taxon>Microbacteriaceae</taxon>
        <taxon>Agrococcus</taxon>
    </lineage>
</organism>
<dbReference type="GO" id="GO:0004519">
    <property type="term" value="F:endonuclease activity"/>
    <property type="evidence" value="ECO:0007669"/>
    <property type="project" value="UniProtKB-KW"/>
</dbReference>
<evidence type="ECO:0000256" key="5">
    <source>
        <dbReference type="ARBA" id="ARBA00023204"/>
    </source>
</evidence>
<keyword evidence="8" id="KW-1185">Reference proteome</keyword>
<keyword evidence="2 7" id="KW-0255">Endonuclease</keyword>
<evidence type="ECO:0000313" key="8">
    <source>
        <dbReference type="Proteomes" id="UP000275456"/>
    </source>
</evidence>
<dbReference type="RefSeq" id="WP_342769289.1">
    <property type="nucleotide sequence ID" value="NZ_RKHJ01000001.1"/>
</dbReference>
<reference evidence="7 8" key="1">
    <citation type="submission" date="2018-11" db="EMBL/GenBank/DDBJ databases">
        <title>Sequencing the genomes of 1000 actinobacteria strains.</title>
        <authorList>
            <person name="Klenk H.-P."/>
        </authorList>
    </citation>
    <scope>NUCLEOTIDE SEQUENCE [LARGE SCALE GENOMIC DNA]</scope>
    <source>
        <strain evidence="7 8">DSM 9580</strain>
    </source>
</reference>
<name>A0A3N2AQM8_9MICO</name>
<dbReference type="EMBL" id="RKHJ01000001">
    <property type="protein sequence ID" value="ROR65340.1"/>
    <property type="molecule type" value="Genomic_DNA"/>
</dbReference>
<dbReference type="InterPro" id="IPR004603">
    <property type="entry name" value="DNA_mismatch_endonuc_vsr"/>
</dbReference>
<keyword evidence="3" id="KW-0227">DNA damage</keyword>
<dbReference type="GO" id="GO:0006298">
    <property type="term" value="P:mismatch repair"/>
    <property type="evidence" value="ECO:0007669"/>
    <property type="project" value="InterPro"/>
</dbReference>
<evidence type="ECO:0000256" key="6">
    <source>
        <dbReference type="ARBA" id="ARBA00029466"/>
    </source>
</evidence>
<protein>
    <submittedName>
        <fullName evidence="7">T/G mismatch-specific endonuclease</fullName>
    </submittedName>
</protein>
<evidence type="ECO:0000256" key="3">
    <source>
        <dbReference type="ARBA" id="ARBA00022763"/>
    </source>
</evidence>
<dbReference type="NCBIfam" id="TIGR00632">
    <property type="entry name" value="vsr"/>
    <property type="match status" value="1"/>
</dbReference>
<dbReference type="InterPro" id="IPR011335">
    <property type="entry name" value="Restrct_endonuc-II-like"/>
</dbReference>